<organism evidence="1 2">
    <name type="scientific">Rothia nasimurium</name>
    <dbReference type="NCBI Taxonomy" id="85336"/>
    <lineage>
        <taxon>Bacteria</taxon>
        <taxon>Bacillati</taxon>
        <taxon>Actinomycetota</taxon>
        <taxon>Actinomycetes</taxon>
        <taxon>Micrococcales</taxon>
        <taxon>Micrococcaceae</taxon>
        <taxon>Rothia</taxon>
    </lineage>
</organism>
<name>A0A1Y1RPC2_9MICC</name>
<gene>
    <name evidence="1" type="ORF">A7979_05470</name>
</gene>
<dbReference type="PANTHER" id="PTHR43861:SF1">
    <property type="entry name" value="TRANS-ACONITATE 2-METHYLTRANSFERASE"/>
    <property type="match status" value="1"/>
</dbReference>
<evidence type="ECO:0000313" key="1">
    <source>
        <dbReference type="EMBL" id="ORC16056.1"/>
    </source>
</evidence>
<evidence type="ECO:0000313" key="2">
    <source>
        <dbReference type="Proteomes" id="UP000192359"/>
    </source>
</evidence>
<dbReference type="AlphaFoldDB" id="A0A1Y1RPC2"/>
<comment type="caution">
    <text evidence="1">The sequence shown here is derived from an EMBL/GenBank/DDBJ whole genome shotgun (WGS) entry which is preliminary data.</text>
</comment>
<dbReference type="PANTHER" id="PTHR43861">
    <property type="entry name" value="TRANS-ACONITATE 2-METHYLTRANSFERASE-RELATED"/>
    <property type="match status" value="1"/>
</dbReference>
<reference evidence="1 2" key="1">
    <citation type="submission" date="2016-05" db="EMBL/GenBank/DDBJ databases">
        <title>Draft genome sequence of a porcine commensal Rothia nasimurium.</title>
        <authorList>
            <person name="Gaiser R.A."/>
            <person name="Van Baarlen P."/>
            <person name="Wells J.M."/>
        </authorList>
    </citation>
    <scope>NUCLEOTIDE SEQUENCE [LARGE SCALE GENOMIC DNA]</scope>
    <source>
        <strain evidence="1 2">PT-32</strain>
    </source>
</reference>
<dbReference type="RefSeq" id="WP_083092606.1">
    <property type="nucleotide sequence ID" value="NZ_LXWF01000041.1"/>
</dbReference>
<dbReference type="InterPro" id="IPR029063">
    <property type="entry name" value="SAM-dependent_MTases_sf"/>
</dbReference>
<sequence length="269" mass="29533">MNTTWNPSQYLRYASERTRPFADLLAHVPQGVPAVIVDLGCGPGKSTALLRDRWPQARIVGIDGSADMIEAARTANTDPHVEYRQQTIEDWLDGIEAGGERPDLIVSNAVFHWIDNHLELMPRIAEALAPGGSFAFQVAGNFLAPTHALLREIAAEPEFAPYITTKLIDSVTPAGAYIEALAGEGWYVDAWETTYQHVLQGEDPVYEWLAGAGARPVLTSLPDGVREQFIERYRVALRQAYPATPVGTILPFRRIFAVATRVEAQGLAA</sequence>
<dbReference type="Proteomes" id="UP000192359">
    <property type="component" value="Unassembled WGS sequence"/>
</dbReference>
<protein>
    <recommendedName>
        <fullName evidence="3">Methyltransferase domain-containing protein</fullName>
    </recommendedName>
</protein>
<dbReference type="Gene3D" id="3.40.50.150">
    <property type="entry name" value="Vaccinia Virus protein VP39"/>
    <property type="match status" value="1"/>
</dbReference>
<dbReference type="EMBL" id="LXWF01000041">
    <property type="protein sequence ID" value="ORC16056.1"/>
    <property type="molecule type" value="Genomic_DNA"/>
</dbReference>
<dbReference type="GO" id="GO:0030798">
    <property type="term" value="F:trans-aconitate 2-methyltransferase activity"/>
    <property type="evidence" value="ECO:0007669"/>
    <property type="project" value="InterPro"/>
</dbReference>
<dbReference type="CDD" id="cd02440">
    <property type="entry name" value="AdoMet_MTases"/>
    <property type="match status" value="1"/>
</dbReference>
<dbReference type="OrthoDB" id="9795085at2"/>
<dbReference type="Gene3D" id="1.10.150.290">
    <property type="entry name" value="S-adenosyl-L-methionine-dependent methyltransferases"/>
    <property type="match status" value="1"/>
</dbReference>
<dbReference type="SUPFAM" id="SSF53335">
    <property type="entry name" value="S-adenosyl-L-methionine-dependent methyltransferases"/>
    <property type="match status" value="1"/>
</dbReference>
<dbReference type="Pfam" id="PF13489">
    <property type="entry name" value="Methyltransf_23"/>
    <property type="match status" value="1"/>
</dbReference>
<accession>A0A1Y1RPC2</accession>
<proteinExistence type="predicted"/>
<dbReference type="InterPro" id="IPR023149">
    <property type="entry name" value="Trans_acon_MeTrfase_C"/>
</dbReference>
<evidence type="ECO:0008006" key="3">
    <source>
        <dbReference type="Google" id="ProtNLM"/>
    </source>
</evidence>
<keyword evidence="2" id="KW-1185">Reference proteome</keyword>